<dbReference type="AlphaFoldDB" id="A0A2D0ALV0"/>
<dbReference type="EMBL" id="NIOF01000023">
    <property type="protein sequence ID" value="OWQ83136.1"/>
    <property type="molecule type" value="Genomic_DNA"/>
</dbReference>
<organism evidence="2 3">
    <name type="scientific">Roseateles aquatilis</name>
    <dbReference type="NCBI Taxonomy" id="431061"/>
    <lineage>
        <taxon>Bacteria</taxon>
        <taxon>Pseudomonadati</taxon>
        <taxon>Pseudomonadota</taxon>
        <taxon>Betaproteobacteria</taxon>
        <taxon>Burkholderiales</taxon>
        <taxon>Sphaerotilaceae</taxon>
        <taxon>Roseateles</taxon>
    </lineage>
</organism>
<keyword evidence="1" id="KW-0472">Membrane</keyword>
<dbReference type="Proteomes" id="UP000197468">
    <property type="component" value="Unassembled WGS sequence"/>
</dbReference>
<dbReference type="RefSeq" id="WP_088388626.1">
    <property type="nucleotide sequence ID" value="NZ_NIOF01000023.1"/>
</dbReference>
<gene>
    <name evidence="2" type="ORF">CDN99_26980</name>
</gene>
<evidence type="ECO:0000256" key="1">
    <source>
        <dbReference type="SAM" id="Phobius"/>
    </source>
</evidence>
<keyword evidence="3" id="KW-1185">Reference proteome</keyword>
<evidence type="ECO:0000313" key="2">
    <source>
        <dbReference type="EMBL" id="OWQ83136.1"/>
    </source>
</evidence>
<accession>A0A2D0ALV0</accession>
<keyword evidence="1" id="KW-0812">Transmembrane</keyword>
<reference evidence="2 3" key="1">
    <citation type="journal article" date="2008" name="Int. J. Syst. Evol. Microbiol.">
        <title>Description of Roseateles aquatilis sp. nov. and Roseateles terrae sp. nov., in the class Betaproteobacteria, and emended description of the genus Roseateles.</title>
        <authorList>
            <person name="Gomila M."/>
            <person name="Bowien B."/>
            <person name="Falsen E."/>
            <person name="Moore E.R."/>
            <person name="Lalucat J."/>
        </authorList>
    </citation>
    <scope>NUCLEOTIDE SEQUENCE [LARGE SCALE GENOMIC DNA]</scope>
    <source>
        <strain evidence="2 3">CCUG 48205</strain>
    </source>
</reference>
<proteinExistence type="predicted"/>
<comment type="caution">
    <text evidence="2">The sequence shown here is derived from an EMBL/GenBank/DDBJ whole genome shotgun (WGS) entry which is preliminary data.</text>
</comment>
<feature type="transmembrane region" description="Helical" evidence="1">
    <location>
        <begin position="59"/>
        <end position="79"/>
    </location>
</feature>
<sequence length="90" mass="8836">MTTMDITPGEFRELTADEIDLVSGGWNMEAAIVGGWTGAISTGIAGGIGGAVAGPGAGVGFALGFIGGGIGGFIAGGMVHDPKEFMCMKT</sequence>
<evidence type="ECO:0008006" key="4">
    <source>
        <dbReference type="Google" id="ProtNLM"/>
    </source>
</evidence>
<keyword evidence="1" id="KW-1133">Transmembrane helix</keyword>
<evidence type="ECO:0000313" key="3">
    <source>
        <dbReference type="Proteomes" id="UP000197468"/>
    </source>
</evidence>
<protein>
    <recommendedName>
        <fullName evidence="4">Bacteriocin</fullName>
    </recommendedName>
</protein>
<name>A0A2D0ALV0_9BURK</name>